<feature type="compositionally biased region" description="Polar residues" evidence="2">
    <location>
        <begin position="142"/>
        <end position="154"/>
    </location>
</feature>
<evidence type="ECO:0000256" key="2">
    <source>
        <dbReference type="SAM" id="MobiDB-lite"/>
    </source>
</evidence>
<dbReference type="EMBL" id="UYWX01021690">
    <property type="protein sequence ID" value="VDM35409.1"/>
    <property type="molecule type" value="Genomic_DNA"/>
</dbReference>
<dbReference type="WBParaSite" id="TTAC_0001044601-mRNA-1">
    <property type="protein sequence ID" value="TTAC_0001044601-mRNA-1"/>
    <property type="gene ID" value="TTAC_0001044601"/>
</dbReference>
<feature type="region of interest" description="Disordered" evidence="2">
    <location>
        <begin position="117"/>
        <end position="192"/>
    </location>
</feature>
<keyword evidence="1" id="KW-0175">Coiled coil</keyword>
<gene>
    <name evidence="3" type="ORF">TTAC_LOCUS10429</name>
</gene>
<feature type="region of interest" description="Disordered" evidence="2">
    <location>
        <begin position="271"/>
        <end position="296"/>
    </location>
</feature>
<accession>A0A0R3XA69</accession>
<protein>
    <submittedName>
        <fullName evidence="5">TNFR-Cys domain-containing protein</fullName>
    </submittedName>
</protein>
<proteinExistence type="predicted"/>
<reference evidence="5" key="1">
    <citation type="submission" date="2017-02" db="UniProtKB">
        <authorList>
            <consortium name="WormBaseParasite"/>
        </authorList>
    </citation>
    <scope>IDENTIFICATION</scope>
</reference>
<evidence type="ECO:0000313" key="3">
    <source>
        <dbReference type="EMBL" id="VDM35409.1"/>
    </source>
</evidence>
<feature type="compositionally biased region" description="Polar residues" evidence="2">
    <location>
        <begin position="283"/>
        <end position="292"/>
    </location>
</feature>
<evidence type="ECO:0000256" key="1">
    <source>
        <dbReference type="SAM" id="Coils"/>
    </source>
</evidence>
<evidence type="ECO:0000313" key="4">
    <source>
        <dbReference type="Proteomes" id="UP000274429"/>
    </source>
</evidence>
<organism evidence="5">
    <name type="scientific">Hydatigena taeniaeformis</name>
    <name type="common">Feline tapeworm</name>
    <name type="synonym">Taenia taeniaeformis</name>
    <dbReference type="NCBI Taxonomy" id="6205"/>
    <lineage>
        <taxon>Eukaryota</taxon>
        <taxon>Metazoa</taxon>
        <taxon>Spiralia</taxon>
        <taxon>Lophotrochozoa</taxon>
        <taxon>Platyhelminthes</taxon>
        <taxon>Cestoda</taxon>
        <taxon>Eucestoda</taxon>
        <taxon>Cyclophyllidea</taxon>
        <taxon>Taeniidae</taxon>
        <taxon>Hydatigera</taxon>
    </lineage>
</organism>
<evidence type="ECO:0000313" key="5">
    <source>
        <dbReference type="WBParaSite" id="TTAC_0001044601-mRNA-1"/>
    </source>
</evidence>
<feature type="compositionally biased region" description="Low complexity" evidence="2">
    <location>
        <begin position="34"/>
        <end position="49"/>
    </location>
</feature>
<dbReference type="AlphaFoldDB" id="A0A0R3XA69"/>
<name>A0A0R3XA69_HYDTA</name>
<dbReference type="STRING" id="6205.A0A0R3XA69"/>
<keyword evidence="4" id="KW-1185">Reference proteome</keyword>
<reference evidence="3 4" key="2">
    <citation type="submission" date="2018-11" db="EMBL/GenBank/DDBJ databases">
        <authorList>
            <consortium name="Pathogen Informatics"/>
        </authorList>
    </citation>
    <scope>NUCLEOTIDE SEQUENCE [LARGE SCALE GENOMIC DNA]</scope>
</reference>
<feature type="region of interest" description="Disordered" evidence="2">
    <location>
        <begin position="29"/>
        <end position="49"/>
    </location>
</feature>
<sequence length="536" mass="57442">MTAGDDILSKTLNAPPISCSGVGGVEGEGMTDASTTQHTFPSTSSFSPLSQSTISLPGAAFDGMRAWVDGYFGRPVFSARFRKLADESVSSGENDESIGSQINLPSINQTERVIIGGRDSVDDFNPSNLTVDQTRSRKESEAQQNNHNSDNQVLHRSLTPLAPGVPDRTNLSNSTSWDLTASREPPAASEHGFSVDWDGLPLRIDSVTLKFHERQRQEDHERTEHQSQIDRLEASIACLSQEVVRLRALVDSRRNEGNLQDVFTTTTSVGAELSPSPLVSPEATVTPQSSHVDGQDNPPSYVVEALSDAIDNHQGIDDYPNCGVIYVRNNETPMKPHSLMTRSATDDILLNWPDGSASHNANSCSFNPLPLRRHCCPSTSSDYSSFDVVESSALLAYSGVSGGPVCGGCDNLDGVIPSLPCGFCGNCSETLRDFNNCKSICGTCDSGCLLESSETRQPVADSYSEEEENAYRRGYAAHLSCAPLPSSCTSRTTPTAMPCSPACADGGMCRHLERRFPSGSSLTCSSAHSQNGTAKA</sequence>
<feature type="compositionally biased region" description="Polar residues" evidence="2">
    <location>
        <begin position="169"/>
        <end position="179"/>
    </location>
</feature>
<dbReference type="Proteomes" id="UP000274429">
    <property type="component" value="Unassembled WGS sequence"/>
</dbReference>
<feature type="coiled-coil region" evidence="1">
    <location>
        <begin position="222"/>
        <end position="249"/>
    </location>
</feature>
<dbReference type="OrthoDB" id="10666385at2759"/>